<dbReference type="AlphaFoldDB" id="A0A518B329"/>
<evidence type="ECO:0000313" key="3">
    <source>
        <dbReference type="Proteomes" id="UP000317093"/>
    </source>
</evidence>
<dbReference type="OrthoDB" id="228501at2"/>
<evidence type="ECO:0000256" key="1">
    <source>
        <dbReference type="SAM" id="SignalP"/>
    </source>
</evidence>
<dbReference type="EMBL" id="CP036279">
    <property type="protein sequence ID" value="QDU61388.1"/>
    <property type="molecule type" value="Genomic_DNA"/>
</dbReference>
<dbReference type="PROSITE" id="PS51257">
    <property type="entry name" value="PROKAR_LIPOPROTEIN"/>
    <property type="match status" value="1"/>
</dbReference>
<name>A0A518B329_9BACT</name>
<keyword evidence="3" id="KW-1185">Reference proteome</keyword>
<reference evidence="2 3" key="1">
    <citation type="submission" date="2019-02" db="EMBL/GenBank/DDBJ databases">
        <title>Deep-cultivation of Planctomycetes and their phenomic and genomic characterization uncovers novel biology.</title>
        <authorList>
            <person name="Wiegand S."/>
            <person name="Jogler M."/>
            <person name="Boedeker C."/>
            <person name="Pinto D."/>
            <person name="Vollmers J."/>
            <person name="Rivas-Marin E."/>
            <person name="Kohn T."/>
            <person name="Peeters S.H."/>
            <person name="Heuer A."/>
            <person name="Rast P."/>
            <person name="Oberbeckmann S."/>
            <person name="Bunk B."/>
            <person name="Jeske O."/>
            <person name="Meyerdierks A."/>
            <person name="Storesund J.E."/>
            <person name="Kallscheuer N."/>
            <person name="Luecker S."/>
            <person name="Lage O.M."/>
            <person name="Pohl T."/>
            <person name="Merkel B.J."/>
            <person name="Hornburger P."/>
            <person name="Mueller R.-W."/>
            <person name="Bruemmer F."/>
            <person name="Labrenz M."/>
            <person name="Spormann A.M."/>
            <person name="Op den Camp H."/>
            <person name="Overmann J."/>
            <person name="Amann R."/>
            <person name="Jetten M.S.M."/>
            <person name="Mascher T."/>
            <person name="Medema M.H."/>
            <person name="Devos D.P."/>
            <person name="Kaster A.-K."/>
            <person name="Ovreas L."/>
            <person name="Rohde M."/>
            <person name="Galperin M.Y."/>
            <person name="Jogler C."/>
        </authorList>
    </citation>
    <scope>NUCLEOTIDE SEQUENCE [LARGE SCALE GENOMIC DNA]</scope>
    <source>
        <strain evidence="2 3">Pan216</strain>
    </source>
</reference>
<protein>
    <recommendedName>
        <fullName evidence="4">ADP-ribosylation factor-directed GTPase activating protein</fullName>
    </recommendedName>
</protein>
<sequence precursor="true">MTPRVAIVLTLIAGLGCAPSPVPTAPPAAVELPEQTTPVVPTPPIAATTSDPLKTRIETAIDLARSRDLLTTNAFWTVFHGVLAFGPGLALRTPDAEEYVPALDYILSGRNDLGRIRGLGFIPTESGLDVQMGPTFIGQGHQDQFVAICAQWDLAPDQPVIVHGKAYTIMDFVREIQAHARLGQELSWSIIAISHYVGTDASWTNRAGEKLTFDDLVRSELDATIDKAACGGTHRLYGLTLALNEHRRRGGKMTPLWKEVDAKVREHIALARQYQGADGNFSTNYFRGPGTTADAKDRMNSSGHTLEWLSIALTDEQLQEPWMQDAAGAMALMFLEYQSQPMESGALYHALHGLTIYYDRVYGFERFKSAVPASK</sequence>
<keyword evidence="1" id="KW-0732">Signal</keyword>
<accession>A0A518B329</accession>
<dbReference type="Proteomes" id="UP000317093">
    <property type="component" value="Chromosome"/>
</dbReference>
<evidence type="ECO:0008006" key="4">
    <source>
        <dbReference type="Google" id="ProtNLM"/>
    </source>
</evidence>
<organism evidence="2 3">
    <name type="scientific">Kolteria novifilia</name>
    <dbReference type="NCBI Taxonomy" id="2527975"/>
    <lineage>
        <taxon>Bacteria</taxon>
        <taxon>Pseudomonadati</taxon>
        <taxon>Planctomycetota</taxon>
        <taxon>Planctomycetia</taxon>
        <taxon>Kolteriales</taxon>
        <taxon>Kolteriaceae</taxon>
        <taxon>Kolteria</taxon>
    </lineage>
</organism>
<dbReference type="RefSeq" id="WP_145257987.1">
    <property type="nucleotide sequence ID" value="NZ_CP036279.1"/>
</dbReference>
<feature type="signal peptide" evidence="1">
    <location>
        <begin position="1"/>
        <end position="24"/>
    </location>
</feature>
<proteinExistence type="predicted"/>
<evidence type="ECO:0000313" key="2">
    <source>
        <dbReference type="EMBL" id="QDU61388.1"/>
    </source>
</evidence>
<feature type="chain" id="PRO_5021885508" description="ADP-ribosylation factor-directed GTPase activating protein" evidence="1">
    <location>
        <begin position="25"/>
        <end position="375"/>
    </location>
</feature>
<dbReference type="KEGG" id="knv:Pan216_22440"/>
<gene>
    <name evidence="2" type="ORF">Pan216_22440</name>
</gene>